<dbReference type="Pfam" id="PF03547">
    <property type="entry name" value="Mem_trans"/>
    <property type="match status" value="1"/>
</dbReference>
<evidence type="ECO:0000256" key="5">
    <source>
        <dbReference type="ARBA" id="ARBA00022692"/>
    </source>
</evidence>
<dbReference type="InterPro" id="IPR004776">
    <property type="entry name" value="Mem_transp_PIN-like"/>
</dbReference>
<dbReference type="Proteomes" id="UP000656042">
    <property type="component" value="Unassembled WGS sequence"/>
</dbReference>
<evidence type="ECO:0000256" key="1">
    <source>
        <dbReference type="ARBA" id="ARBA00004651"/>
    </source>
</evidence>
<feature type="transmembrane region" description="Helical" evidence="8">
    <location>
        <begin position="165"/>
        <end position="185"/>
    </location>
</feature>
<keyword evidence="5 8" id="KW-0812">Transmembrane</keyword>
<evidence type="ECO:0000313" key="10">
    <source>
        <dbReference type="Proteomes" id="UP000656042"/>
    </source>
</evidence>
<proteinExistence type="inferred from homology"/>
<dbReference type="AlphaFoldDB" id="A0A8J3BYE5"/>
<organism evidence="9 10">
    <name type="scientific">Mangrovihabitans endophyticus</name>
    <dbReference type="NCBI Taxonomy" id="1751298"/>
    <lineage>
        <taxon>Bacteria</taxon>
        <taxon>Bacillati</taxon>
        <taxon>Actinomycetota</taxon>
        <taxon>Actinomycetes</taxon>
        <taxon>Micromonosporales</taxon>
        <taxon>Micromonosporaceae</taxon>
        <taxon>Mangrovihabitans</taxon>
    </lineage>
</organism>
<keyword evidence="10" id="KW-1185">Reference proteome</keyword>
<comment type="subcellular location">
    <subcellularLocation>
        <location evidence="1">Cell membrane</location>
        <topology evidence="1">Multi-pass membrane protein</topology>
    </subcellularLocation>
</comment>
<evidence type="ECO:0000256" key="4">
    <source>
        <dbReference type="ARBA" id="ARBA00022475"/>
    </source>
</evidence>
<feature type="transmembrane region" description="Helical" evidence="8">
    <location>
        <begin position="253"/>
        <end position="273"/>
    </location>
</feature>
<protein>
    <submittedName>
        <fullName evidence="9">Membrane protein</fullName>
    </submittedName>
</protein>
<dbReference type="RefSeq" id="WP_189078671.1">
    <property type="nucleotide sequence ID" value="NZ_BMMX01000005.1"/>
</dbReference>
<reference evidence="9" key="2">
    <citation type="submission" date="2020-09" db="EMBL/GenBank/DDBJ databases">
        <authorList>
            <person name="Sun Q."/>
            <person name="Zhou Y."/>
        </authorList>
    </citation>
    <scope>NUCLEOTIDE SEQUENCE</scope>
    <source>
        <strain evidence="9">CGMCC 4.7299</strain>
    </source>
</reference>
<accession>A0A8J3BYE5</accession>
<dbReference type="EMBL" id="BMMX01000005">
    <property type="protein sequence ID" value="GGK84255.1"/>
    <property type="molecule type" value="Genomic_DNA"/>
</dbReference>
<dbReference type="PANTHER" id="PTHR36838:SF3">
    <property type="entry name" value="TRANSPORTER AUXIN EFFLUX CARRIER EC FAMILY"/>
    <property type="match status" value="1"/>
</dbReference>
<feature type="transmembrane region" description="Helical" evidence="8">
    <location>
        <begin position="33"/>
        <end position="53"/>
    </location>
</feature>
<dbReference type="InterPro" id="IPR038770">
    <property type="entry name" value="Na+/solute_symporter_sf"/>
</dbReference>
<evidence type="ECO:0000256" key="8">
    <source>
        <dbReference type="SAM" id="Phobius"/>
    </source>
</evidence>
<keyword evidence="6 8" id="KW-1133">Transmembrane helix</keyword>
<feature type="transmembrane region" description="Helical" evidence="8">
    <location>
        <begin position="191"/>
        <end position="211"/>
    </location>
</feature>
<reference evidence="9" key="1">
    <citation type="journal article" date="2014" name="Int. J. Syst. Evol. Microbiol.">
        <title>Complete genome sequence of Corynebacterium casei LMG S-19264T (=DSM 44701T), isolated from a smear-ripened cheese.</title>
        <authorList>
            <consortium name="US DOE Joint Genome Institute (JGI-PGF)"/>
            <person name="Walter F."/>
            <person name="Albersmeier A."/>
            <person name="Kalinowski J."/>
            <person name="Ruckert C."/>
        </authorList>
    </citation>
    <scope>NUCLEOTIDE SEQUENCE</scope>
    <source>
        <strain evidence="9">CGMCC 4.7299</strain>
    </source>
</reference>
<evidence type="ECO:0000256" key="3">
    <source>
        <dbReference type="ARBA" id="ARBA00022448"/>
    </source>
</evidence>
<keyword evidence="4" id="KW-1003">Cell membrane</keyword>
<evidence type="ECO:0000256" key="6">
    <source>
        <dbReference type="ARBA" id="ARBA00022989"/>
    </source>
</evidence>
<comment type="similarity">
    <text evidence="2">Belongs to the auxin efflux carrier (TC 2.A.69) family.</text>
</comment>
<feature type="transmembrane region" description="Helical" evidence="8">
    <location>
        <begin position="124"/>
        <end position="144"/>
    </location>
</feature>
<dbReference type="PANTHER" id="PTHR36838">
    <property type="entry name" value="AUXIN EFFLUX CARRIER FAMILY PROTEIN"/>
    <property type="match status" value="1"/>
</dbReference>
<keyword evidence="7 8" id="KW-0472">Membrane</keyword>
<keyword evidence="3" id="KW-0813">Transport</keyword>
<feature type="transmembrane region" description="Helical" evidence="8">
    <location>
        <begin position="65"/>
        <end position="86"/>
    </location>
</feature>
<dbReference type="Gene3D" id="1.20.1530.20">
    <property type="match status" value="1"/>
</dbReference>
<dbReference type="GO" id="GO:0005886">
    <property type="term" value="C:plasma membrane"/>
    <property type="evidence" value="ECO:0007669"/>
    <property type="project" value="UniProtKB-SubCell"/>
</dbReference>
<feature type="transmembrane region" description="Helical" evidence="8">
    <location>
        <begin position="285"/>
        <end position="305"/>
    </location>
</feature>
<evidence type="ECO:0000313" key="9">
    <source>
        <dbReference type="EMBL" id="GGK84255.1"/>
    </source>
</evidence>
<evidence type="ECO:0000256" key="2">
    <source>
        <dbReference type="ARBA" id="ARBA00010145"/>
    </source>
</evidence>
<comment type="caution">
    <text evidence="9">The sequence shown here is derived from an EMBL/GenBank/DDBJ whole genome shotgun (WGS) entry which is preliminary data.</text>
</comment>
<name>A0A8J3BYE5_9ACTN</name>
<sequence>MTSALSGFVLIGAIVLAGWAARRWSGLPDDAQAVLGGLAYTVLSPCLLFTAAAGADLHLLLSEPLLVSAAAAGICFGSHVLVSWLAPGERTPGATVTGALAAGYVNANNIGIPVATYVLGDATLAVPIIVLQVLIITPLVLALLEAATTGRVSPRAILAAPLRNPLVIAVALGVLVSAFGLHVPAIVARPVATIGAAAVPVVLIAFGMSLSGRRVLAARHDRVPTIAAVILKIVVMPVVALTLALALGLPPQIRYAVTVLAALPTAQNVFLFAQRFGAGLTLVRDATFLSTVGCVPVLLLTALLLG</sequence>
<gene>
    <name evidence="9" type="ORF">GCM10012284_18070</name>
</gene>
<feature type="transmembrane region" description="Helical" evidence="8">
    <location>
        <begin position="223"/>
        <end position="247"/>
    </location>
</feature>
<evidence type="ECO:0000256" key="7">
    <source>
        <dbReference type="ARBA" id="ARBA00023136"/>
    </source>
</evidence>
<dbReference type="GO" id="GO:0055085">
    <property type="term" value="P:transmembrane transport"/>
    <property type="evidence" value="ECO:0007669"/>
    <property type="project" value="InterPro"/>
</dbReference>